<proteinExistence type="predicted"/>
<feature type="chain" id="PRO_5003608772" evidence="2">
    <location>
        <begin position="25"/>
        <end position="339"/>
    </location>
</feature>
<dbReference type="GO" id="GO:0030288">
    <property type="term" value="C:outer membrane-bounded periplasmic space"/>
    <property type="evidence" value="ECO:0007669"/>
    <property type="project" value="InterPro"/>
</dbReference>
<dbReference type="NCBIfam" id="NF037995">
    <property type="entry name" value="TRAP_S1"/>
    <property type="match status" value="1"/>
</dbReference>
<reference evidence="3 4" key="1">
    <citation type="submission" date="2011-09" db="EMBL/GenBank/DDBJ databases">
        <title>The draft genome of Treponema saccharophilum DSM 2985.</title>
        <authorList>
            <consortium name="US DOE Joint Genome Institute (JGI-PGF)"/>
            <person name="Lucas S."/>
            <person name="Copeland A."/>
            <person name="Lapidus A."/>
            <person name="Glavina del Rio T."/>
            <person name="Dalin E."/>
            <person name="Tice H."/>
            <person name="Bruce D."/>
            <person name="Goodwin L."/>
            <person name="Pitluck S."/>
            <person name="Peters L."/>
            <person name="Kyrpides N."/>
            <person name="Mavromatis K."/>
            <person name="Ivanova N."/>
            <person name="Markowitz V."/>
            <person name="Cheng J.-F."/>
            <person name="Hugenholtz P."/>
            <person name="Woyke T."/>
            <person name="Wu D."/>
            <person name="Gronow S."/>
            <person name="Wellnitz S."/>
            <person name="Brambilla E."/>
            <person name="Klenk H.-P."/>
            <person name="Eisen J.A."/>
        </authorList>
    </citation>
    <scope>NUCLEOTIDE SEQUENCE [LARGE SCALE GENOMIC DNA]</scope>
    <source>
        <strain evidence="3 4">DSM 2985</strain>
    </source>
</reference>
<evidence type="ECO:0000313" key="4">
    <source>
        <dbReference type="Proteomes" id="UP000003571"/>
    </source>
</evidence>
<dbReference type="Gene3D" id="3.40.190.170">
    <property type="entry name" value="Bacterial extracellular solute-binding protein, family 7"/>
    <property type="match status" value="1"/>
</dbReference>
<dbReference type="Pfam" id="PF03480">
    <property type="entry name" value="DctP"/>
    <property type="match status" value="1"/>
</dbReference>
<dbReference type="PANTHER" id="PTHR33376:SF2">
    <property type="entry name" value="DICARBOXYLATE-BINDING PERIPLASMIC PROTEIN"/>
    <property type="match status" value="1"/>
</dbReference>
<gene>
    <name evidence="3" type="ORF">TresaDRAFT_0986</name>
</gene>
<comment type="caution">
    <text evidence="3">The sequence shown here is derived from an EMBL/GenBank/DDBJ whole genome shotgun (WGS) entry which is preliminary data.</text>
</comment>
<dbReference type="Proteomes" id="UP000003571">
    <property type="component" value="Unassembled WGS sequence"/>
</dbReference>
<dbReference type="InterPro" id="IPR004682">
    <property type="entry name" value="TRAP_DctP"/>
</dbReference>
<protein>
    <submittedName>
        <fullName evidence="3">Extracellular solute-binding protein, family 7</fullName>
    </submittedName>
</protein>
<evidence type="ECO:0000256" key="2">
    <source>
        <dbReference type="SAM" id="SignalP"/>
    </source>
</evidence>
<keyword evidence="1 2" id="KW-0732">Signal</keyword>
<accession>H7EKX2</accession>
<organism evidence="3 4">
    <name type="scientific">Treponema saccharophilum DSM 2985</name>
    <dbReference type="NCBI Taxonomy" id="907348"/>
    <lineage>
        <taxon>Bacteria</taxon>
        <taxon>Pseudomonadati</taxon>
        <taxon>Spirochaetota</taxon>
        <taxon>Spirochaetia</taxon>
        <taxon>Spirochaetales</taxon>
        <taxon>Treponemataceae</taxon>
        <taxon>Treponema</taxon>
    </lineage>
</organism>
<keyword evidence="4" id="KW-1185">Reference proteome</keyword>
<feature type="signal peptide" evidence="2">
    <location>
        <begin position="1"/>
        <end position="24"/>
    </location>
</feature>
<dbReference type="OrthoDB" id="89872at2"/>
<name>H7EKX2_9SPIR</name>
<dbReference type="PATRIC" id="fig|907348.3.peg.1552"/>
<sequence length="339" mass="37352">MNRTIHIRALISAIALSSSLICSCARNTSSISKRPITLRLSEVHSRGYPTALADEEFARLVDEKTEGRVRIEVRTGGALAENEIDSIAALKLGDLAFTRVSAAPVAEYVPKINAIMLPYIYRSQEHMWNVLNGKIGQDILSEIEQSPTGLIGLCYYDGGARNFYMNGTVRSPKDLAGKRIRVQNGSMQSDMCKALGATPVTGIGMSHVRAAIEEGLIDGAENNLPTYQSSGDYLSAPCYLLDSHTRIPEILLASKKALTRVSPDDIAIIRKCAKETQQFEIQKWLEQERASEQIVRNNGNEIIKPSPEVQAEFQNAMTPLYQKYGSQYGDILTAIKNTN</sequence>
<dbReference type="eggNOG" id="COG1638">
    <property type="taxonomic scope" value="Bacteria"/>
</dbReference>
<evidence type="ECO:0000256" key="1">
    <source>
        <dbReference type="ARBA" id="ARBA00022729"/>
    </source>
</evidence>
<dbReference type="PROSITE" id="PS51257">
    <property type="entry name" value="PROKAR_LIPOPROTEIN"/>
    <property type="match status" value="1"/>
</dbReference>
<dbReference type="GO" id="GO:0030246">
    <property type="term" value="F:carbohydrate binding"/>
    <property type="evidence" value="ECO:0007669"/>
    <property type="project" value="TreeGrafter"/>
</dbReference>
<dbReference type="STRING" id="907348.TresaDRAFT_0986"/>
<dbReference type="InterPro" id="IPR018389">
    <property type="entry name" value="DctP_fam"/>
</dbReference>
<dbReference type="PANTHER" id="PTHR33376">
    <property type="match status" value="1"/>
</dbReference>
<dbReference type="GO" id="GO:0055085">
    <property type="term" value="P:transmembrane transport"/>
    <property type="evidence" value="ECO:0007669"/>
    <property type="project" value="InterPro"/>
</dbReference>
<dbReference type="RefSeq" id="WP_002704414.1">
    <property type="nucleotide sequence ID" value="NZ_AGRW01000047.1"/>
</dbReference>
<dbReference type="PIRSF" id="PIRSF006470">
    <property type="entry name" value="DctB"/>
    <property type="match status" value="1"/>
</dbReference>
<dbReference type="AlphaFoldDB" id="H7EKX2"/>
<evidence type="ECO:0000313" key="3">
    <source>
        <dbReference type="EMBL" id="EIC01697.1"/>
    </source>
</evidence>
<dbReference type="InterPro" id="IPR038404">
    <property type="entry name" value="TRAP_DctP_sf"/>
</dbReference>
<dbReference type="EMBL" id="AGRW01000047">
    <property type="protein sequence ID" value="EIC01697.1"/>
    <property type="molecule type" value="Genomic_DNA"/>
</dbReference>